<gene>
    <name evidence="2" type="ORF">UR08_09320</name>
</gene>
<evidence type="ECO:0000259" key="1">
    <source>
        <dbReference type="SMART" id="SM00860"/>
    </source>
</evidence>
<accession>A0A3D8TQH1</accession>
<proteinExistence type="predicted"/>
<dbReference type="InterPro" id="IPR037883">
    <property type="entry name" value="Knr4/Smi1-like_sf"/>
</dbReference>
<feature type="domain" description="Knr4/Smi1-like" evidence="1">
    <location>
        <begin position="27"/>
        <end position="146"/>
    </location>
</feature>
<name>A0A3D8TQH1_9LIST</name>
<dbReference type="Proteomes" id="UP000257055">
    <property type="component" value="Unassembled WGS sequence"/>
</dbReference>
<keyword evidence="3" id="KW-1185">Reference proteome</keyword>
<dbReference type="Pfam" id="PF09346">
    <property type="entry name" value="SMI1_KNR4"/>
    <property type="match status" value="1"/>
</dbReference>
<dbReference type="AlphaFoldDB" id="A0A3D8TQH1"/>
<evidence type="ECO:0000313" key="2">
    <source>
        <dbReference type="EMBL" id="RDX01138.1"/>
    </source>
</evidence>
<protein>
    <recommendedName>
        <fullName evidence="1">Knr4/Smi1-like domain-containing protein</fullName>
    </recommendedName>
</protein>
<reference evidence="3" key="1">
    <citation type="submission" date="2015-04" db="EMBL/GenBank/DDBJ databases">
        <authorList>
            <person name="Schardt J."/>
            <person name="Mueller-Herbst S."/>
            <person name="Scherer S."/>
            <person name="Huptas C."/>
        </authorList>
    </citation>
    <scope>NUCLEOTIDE SEQUENCE [LARGE SCALE GENOMIC DNA]</scope>
    <source>
        <strain evidence="3">Kiel-L1</strain>
    </source>
</reference>
<dbReference type="InterPro" id="IPR018958">
    <property type="entry name" value="Knr4/Smi1-like_dom"/>
</dbReference>
<evidence type="ECO:0000313" key="3">
    <source>
        <dbReference type="Proteomes" id="UP000257055"/>
    </source>
</evidence>
<dbReference type="SMART" id="SM00860">
    <property type="entry name" value="SMI1_KNR4"/>
    <property type="match status" value="1"/>
</dbReference>
<dbReference type="EMBL" id="LARY01000002">
    <property type="protein sequence ID" value="RDX01138.1"/>
    <property type="molecule type" value="Genomic_DNA"/>
</dbReference>
<organism evidence="2 3">
    <name type="scientific">Listeria kieliensis</name>
    <dbReference type="NCBI Taxonomy" id="1621700"/>
    <lineage>
        <taxon>Bacteria</taxon>
        <taxon>Bacillati</taxon>
        <taxon>Bacillota</taxon>
        <taxon>Bacilli</taxon>
        <taxon>Bacillales</taxon>
        <taxon>Listeriaceae</taxon>
        <taxon>Listeria</taxon>
    </lineage>
</organism>
<dbReference type="RefSeq" id="WP_115753389.1">
    <property type="nucleotide sequence ID" value="NZ_LARY01000002.1"/>
</dbReference>
<comment type="caution">
    <text evidence="2">The sequence shown here is derived from an EMBL/GenBank/DDBJ whole genome shotgun (WGS) entry which is preliminary data.</text>
</comment>
<sequence>MNKKMYIEKYLTRLDQYDEGTTISWNKLSEEELDAYSKALGKEIPNSYRWFLETFGESSLFGFGFEGKIEYSGYTIVDLNKEKVAELEPFLGAGLEKRYLFFIDESSDGYAFDYDHILIDNEPEIVCWDWMGFYPKRKNFYSFLWDEIKNYFGDEEELAFLIDEADKEYFEWK</sequence>
<dbReference type="Gene3D" id="3.40.1580.10">
    <property type="entry name" value="SMI1/KNR4-like"/>
    <property type="match status" value="1"/>
</dbReference>
<dbReference type="SUPFAM" id="SSF160631">
    <property type="entry name" value="SMI1/KNR4-like"/>
    <property type="match status" value="1"/>
</dbReference>